<evidence type="ECO:0000256" key="6">
    <source>
        <dbReference type="ARBA" id="ARBA00023242"/>
    </source>
</evidence>
<evidence type="ECO:0000259" key="8">
    <source>
        <dbReference type="PROSITE" id="PS50048"/>
    </source>
</evidence>
<keyword evidence="6" id="KW-0539">Nucleus</keyword>
<sequence length="581" mass="65497">MLKRKPEDGSAPRPRQKPGSACEECRRRKLRCDRERPQCKVCAESGVECHITTYRPPRGPKPGHIKDLESRVGKAYQALTALEKCFQAQQNQDICLPETSLTQSPLLDRISANNSPQISSDMRNGDCDMLISPLSLSTGLPPSPESFAACHPMGMSNAMQEELNRLYFDRVHMFAPMLHQRQYHSRAHQAATCTSRSCLQYAMWTLAAASSSQFQHISDSLYRVARQKLETLPETGVGADIEEIQTWILLTIYEVTQGNYTRSWISAGRAFRLTQLKRLFDIDGPKPILSCSDTMGQNEWARTEEKRRTFWMAYLLDRFLSIQADLPLTFTEQVISTRLPASEECFQTSRFVTTGLLSEEIARTDQNSLPVFTECILLVTIWGRSLSHKQLSSVENIYGDTLADAWVRHQWLHDTLLQRIRLLSNEFPLGNQYIDPMVIFINIVAQAAIIYQYSIIESMPYETADHGTTILISKTQALTAAQHIIDLTKSLAQLSSSKAHPFTAIPLYIAAELCMVQSGLDYGCALELHNIQEGLRSPQTCGNAAQSFLQMLRVDQVPTMGNIVPDPIWHDSGSLYSPWES</sequence>
<dbReference type="Gene3D" id="4.10.240.10">
    <property type="entry name" value="Zn(2)-C6 fungal-type DNA-binding domain"/>
    <property type="match status" value="1"/>
</dbReference>
<dbReference type="GO" id="GO:0008270">
    <property type="term" value="F:zinc ion binding"/>
    <property type="evidence" value="ECO:0007669"/>
    <property type="project" value="InterPro"/>
</dbReference>
<dbReference type="Pfam" id="PF04082">
    <property type="entry name" value="Fungal_trans"/>
    <property type="match status" value="1"/>
</dbReference>
<proteinExistence type="predicted"/>
<evidence type="ECO:0000256" key="5">
    <source>
        <dbReference type="ARBA" id="ARBA00023163"/>
    </source>
</evidence>
<dbReference type="SMART" id="SM00906">
    <property type="entry name" value="Fungal_trans"/>
    <property type="match status" value="1"/>
</dbReference>
<dbReference type="PANTHER" id="PTHR47338">
    <property type="entry name" value="ZN(II)2CYS6 TRANSCRIPTION FACTOR (EUROFUNG)-RELATED"/>
    <property type="match status" value="1"/>
</dbReference>
<comment type="caution">
    <text evidence="9">The sequence shown here is derived from an EMBL/GenBank/DDBJ whole genome shotgun (WGS) entry which is preliminary data.</text>
</comment>
<name>A0A2T5M4Y9_9EURO</name>
<dbReference type="SMART" id="SM00066">
    <property type="entry name" value="GAL4"/>
    <property type="match status" value="1"/>
</dbReference>
<dbReference type="GeneID" id="63816692"/>
<dbReference type="GO" id="GO:0003677">
    <property type="term" value="F:DNA binding"/>
    <property type="evidence" value="ECO:0007669"/>
    <property type="project" value="UniProtKB-KW"/>
</dbReference>
<dbReference type="Pfam" id="PF00172">
    <property type="entry name" value="Zn_clus"/>
    <property type="match status" value="1"/>
</dbReference>
<dbReference type="InterPro" id="IPR036864">
    <property type="entry name" value="Zn2-C6_fun-type_DNA-bd_sf"/>
</dbReference>
<dbReference type="PROSITE" id="PS50048">
    <property type="entry name" value="ZN2_CY6_FUNGAL_2"/>
    <property type="match status" value="1"/>
</dbReference>
<accession>A0A2T5M4Y9</accession>
<gene>
    <name evidence="9" type="ORF">P175DRAFT_0530722</name>
</gene>
<reference evidence="9 10" key="1">
    <citation type="journal article" date="2018" name="Proc. Natl. Acad. Sci. U.S.A.">
        <title>Linking secondary metabolites to gene clusters through genome sequencing of six diverse Aspergillus species.</title>
        <authorList>
            <person name="Kaerboelling I."/>
            <person name="Vesth T.C."/>
            <person name="Frisvad J.C."/>
            <person name="Nybo J.L."/>
            <person name="Theobald S."/>
            <person name="Kuo A."/>
            <person name="Bowyer P."/>
            <person name="Matsuda Y."/>
            <person name="Mondo S."/>
            <person name="Lyhne E.K."/>
            <person name="Kogle M.E."/>
            <person name="Clum A."/>
            <person name="Lipzen A."/>
            <person name="Salamov A."/>
            <person name="Ngan C.Y."/>
            <person name="Daum C."/>
            <person name="Chiniquy J."/>
            <person name="Barry K."/>
            <person name="LaButti K."/>
            <person name="Haridas S."/>
            <person name="Simmons B.A."/>
            <person name="Magnuson J.K."/>
            <person name="Mortensen U.H."/>
            <person name="Larsen T.O."/>
            <person name="Grigoriev I.V."/>
            <person name="Baker S.E."/>
            <person name="Andersen M.R."/>
        </authorList>
    </citation>
    <scope>NUCLEOTIDE SEQUENCE [LARGE SCALE GENOMIC DNA]</scope>
    <source>
        <strain evidence="9 10">IBT 24754</strain>
    </source>
</reference>
<feature type="domain" description="Zn(2)-C6 fungal-type" evidence="8">
    <location>
        <begin position="21"/>
        <end position="51"/>
    </location>
</feature>
<evidence type="ECO:0000256" key="7">
    <source>
        <dbReference type="SAM" id="MobiDB-lite"/>
    </source>
</evidence>
<keyword evidence="3" id="KW-0805">Transcription regulation</keyword>
<evidence type="ECO:0000313" key="10">
    <source>
        <dbReference type="Proteomes" id="UP000244073"/>
    </source>
</evidence>
<dbReference type="InterPro" id="IPR001138">
    <property type="entry name" value="Zn2Cys6_DnaBD"/>
</dbReference>
<evidence type="ECO:0000256" key="2">
    <source>
        <dbReference type="ARBA" id="ARBA00022723"/>
    </source>
</evidence>
<dbReference type="AlphaFoldDB" id="A0A2T5M4Y9"/>
<evidence type="ECO:0000256" key="1">
    <source>
        <dbReference type="ARBA" id="ARBA00004123"/>
    </source>
</evidence>
<comment type="subcellular location">
    <subcellularLocation>
        <location evidence="1">Nucleus</location>
    </subcellularLocation>
</comment>
<keyword evidence="5" id="KW-0804">Transcription</keyword>
<dbReference type="Proteomes" id="UP000244073">
    <property type="component" value="Unassembled WGS sequence"/>
</dbReference>
<protein>
    <recommendedName>
        <fullName evidence="8">Zn(2)-C6 fungal-type domain-containing protein</fullName>
    </recommendedName>
</protein>
<feature type="compositionally biased region" description="Basic and acidic residues" evidence="7">
    <location>
        <begin position="1"/>
        <end position="10"/>
    </location>
</feature>
<dbReference type="GO" id="GO:0006351">
    <property type="term" value="P:DNA-templated transcription"/>
    <property type="evidence" value="ECO:0007669"/>
    <property type="project" value="InterPro"/>
</dbReference>
<organism evidence="9 10">
    <name type="scientific">Aspergillus ochraceoroseus IBT 24754</name>
    <dbReference type="NCBI Taxonomy" id="1392256"/>
    <lineage>
        <taxon>Eukaryota</taxon>
        <taxon>Fungi</taxon>
        <taxon>Dikarya</taxon>
        <taxon>Ascomycota</taxon>
        <taxon>Pezizomycotina</taxon>
        <taxon>Eurotiomycetes</taxon>
        <taxon>Eurotiomycetidae</taxon>
        <taxon>Eurotiales</taxon>
        <taxon>Aspergillaceae</taxon>
        <taxon>Aspergillus</taxon>
        <taxon>Aspergillus subgen. Nidulantes</taxon>
    </lineage>
</organism>
<dbReference type="CDD" id="cd12148">
    <property type="entry name" value="fungal_TF_MHR"/>
    <property type="match status" value="1"/>
</dbReference>
<dbReference type="RefSeq" id="XP_040754984.1">
    <property type="nucleotide sequence ID" value="XM_040899810.1"/>
</dbReference>
<dbReference type="GO" id="GO:0005634">
    <property type="term" value="C:nucleus"/>
    <property type="evidence" value="ECO:0007669"/>
    <property type="project" value="UniProtKB-SubCell"/>
</dbReference>
<dbReference type="PANTHER" id="PTHR47338:SF3">
    <property type="entry name" value="C6 FINGER DOMAIN TRANSCRIPTION FACTOR DBAA-RELATED"/>
    <property type="match status" value="1"/>
</dbReference>
<dbReference type="InterPro" id="IPR007219">
    <property type="entry name" value="XnlR_reg_dom"/>
</dbReference>
<evidence type="ECO:0000256" key="4">
    <source>
        <dbReference type="ARBA" id="ARBA00023125"/>
    </source>
</evidence>
<dbReference type="GO" id="GO:0000981">
    <property type="term" value="F:DNA-binding transcription factor activity, RNA polymerase II-specific"/>
    <property type="evidence" value="ECO:0007669"/>
    <property type="project" value="InterPro"/>
</dbReference>
<evidence type="ECO:0000313" key="9">
    <source>
        <dbReference type="EMBL" id="PTU23592.1"/>
    </source>
</evidence>
<keyword evidence="4" id="KW-0238">DNA-binding</keyword>
<feature type="region of interest" description="Disordered" evidence="7">
    <location>
        <begin position="1"/>
        <end position="21"/>
    </location>
</feature>
<dbReference type="EMBL" id="MSFN02000002">
    <property type="protein sequence ID" value="PTU23592.1"/>
    <property type="molecule type" value="Genomic_DNA"/>
</dbReference>
<dbReference type="CDD" id="cd00067">
    <property type="entry name" value="GAL4"/>
    <property type="match status" value="1"/>
</dbReference>
<dbReference type="OrthoDB" id="3037908at2759"/>
<keyword evidence="2" id="KW-0479">Metal-binding</keyword>
<dbReference type="VEuPathDB" id="FungiDB:P175DRAFT_0530722"/>
<dbReference type="InterPro" id="IPR050815">
    <property type="entry name" value="TF_fung"/>
</dbReference>
<evidence type="ECO:0000256" key="3">
    <source>
        <dbReference type="ARBA" id="ARBA00023015"/>
    </source>
</evidence>
<dbReference type="PROSITE" id="PS00463">
    <property type="entry name" value="ZN2_CY6_FUNGAL_1"/>
    <property type="match status" value="1"/>
</dbReference>
<dbReference type="SUPFAM" id="SSF57701">
    <property type="entry name" value="Zn2/Cys6 DNA-binding domain"/>
    <property type="match status" value="1"/>
</dbReference>